<dbReference type="GO" id="GO:0016787">
    <property type="term" value="F:hydrolase activity"/>
    <property type="evidence" value="ECO:0007669"/>
    <property type="project" value="UniProtKB-KW"/>
</dbReference>
<dbReference type="KEGG" id="twh:TWT_689"/>
<dbReference type="GO" id="GO:0008686">
    <property type="term" value="F:3,4-dihydroxy-2-butanone-4-phosphate synthase activity"/>
    <property type="evidence" value="ECO:0007669"/>
    <property type="project" value="UniProtKB-EC"/>
</dbReference>
<keyword evidence="5" id="KW-0464">Manganese</keyword>
<keyword evidence="6" id="KW-0378">Hydrolase</keyword>
<comment type="cofactor">
    <cofactor evidence="5">
        <name>Mg(2+)</name>
        <dbReference type="ChEBI" id="CHEBI:18420"/>
    </cofactor>
    <cofactor evidence="5">
        <name>Mn(2+)</name>
        <dbReference type="ChEBI" id="CHEBI:29035"/>
    </cofactor>
    <text evidence="5">Binds 2 divalent metal cations per subunit. Magnesium or manganese.</text>
</comment>
<dbReference type="GO" id="GO:0009231">
    <property type="term" value="P:riboflavin biosynthetic process"/>
    <property type="evidence" value="ECO:0007669"/>
    <property type="project" value="UniProtKB-UniPathway"/>
</dbReference>
<dbReference type="EC" id="4.1.99.12" evidence="5"/>
<evidence type="ECO:0000256" key="3">
    <source>
        <dbReference type="ARBA" id="ARBA00022619"/>
    </source>
</evidence>
<comment type="pathway">
    <text evidence="2 5">Cofactor biosynthesis; riboflavin biosynthesis; 2-hydroxy-3-oxobutyl phosphate from D-ribulose 5-phosphate: step 1/1.</text>
</comment>
<accession>Q83FM8</accession>
<dbReference type="Pfam" id="PF00926">
    <property type="entry name" value="DHBP_synthase"/>
    <property type="match status" value="1"/>
</dbReference>
<dbReference type="GO" id="GO:0046872">
    <property type="term" value="F:metal ion binding"/>
    <property type="evidence" value="ECO:0007669"/>
    <property type="project" value="UniProtKB-KW"/>
</dbReference>
<keyword evidence="5" id="KW-0460">Magnesium</keyword>
<dbReference type="OrthoDB" id="9793111at2"/>
<evidence type="ECO:0000256" key="2">
    <source>
        <dbReference type="ARBA" id="ARBA00004904"/>
    </source>
</evidence>
<keyword evidence="5" id="KW-0456">Lyase</keyword>
<evidence type="ECO:0000313" key="7">
    <source>
        <dbReference type="Proteomes" id="UP000002200"/>
    </source>
</evidence>
<dbReference type="Proteomes" id="UP000002200">
    <property type="component" value="Chromosome"/>
</dbReference>
<keyword evidence="3 5" id="KW-0686">Riboflavin biosynthesis</keyword>
<dbReference type="EMBL" id="AE014184">
    <property type="protein sequence ID" value="AAO44786.1"/>
    <property type="molecule type" value="Genomic_DNA"/>
</dbReference>
<dbReference type="InterPro" id="IPR017945">
    <property type="entry name" value="DHBP_synth_RibB-like_a/b_dom"/>
</dbReference>
<dbReference type="STRING" id="203267.TWT_689"/>
<comment type="function">
    <text evidence="1 5">Catalyzes the conversion of D-ribulose 5-phosphate to formate and 3,4-dihydroxy-2-butanone 4-phosphate.</text>
</comment>
<proteinExistence type="inferred from homology"/>
<dbReference type="Gene3D" id="3.90.870.10">
    <property type="entry name" value="DHBP synthase"/>
    <property type="match status" value="1"/>
</dbReference>
<dbReference type="PANTHER" id="PTHR21327:SF18">
    <property type="entry name" value="3,4-DIHYDROXY-2-BUTANONE 4-PHOSPHATE SYNTHASE"/>
    <property type="match status" value="1"/>
</dbReference>
<dbReference type="PANTHER" id="PTHR21327">
    <property type="entry name" value="GTP CYCLOHYDROLASE II-RELATED"/>
    <property type="match status" value="1"/>
</dbReference>
<dbReference type="HOGENOM" id="CLU_020273_3_1_11"/>
<keyword evidence="7" id="KW-1185">Reference proteome</keyword>
<keyword evidence="4 5" id="KW-0479">Metal-binding</keyword>
<dbReference type="RefSeq" id="WP_011096645.1">
    <property type="nucleotide sequence ID" value="NC_004572.3"/>
</dbReference>
<reference evidence="6 7" key="1">
    <citation type="journal article" date="2003" name="Genome Res.">
        <title>Tropheryma whipplei twist: a human pathogenic Actinobacteria with a reduced genome.</title>
        <authorList>
            <person name="Raoult D."/>
            <person name="Ogata H."/>
            <person name="Audic S."/>
            <person name="Robert C."/>
            <person name="Suhre K."/>
            <person name="Drancourt M."/>
            <person name="Claverie J.-M."/>
        </authorList>
    </citation>
    <scope>NUCLEOTIDE SEQUENCE [LARGE SCALE GENOMIC DNA]</scope>
    <source>
        <strain evidence="6 7">Twist</strain>
    </source>
</reference>
<dbReference type="eggNOG" id="COG0108">
    <property type="taxonomic scope" value="Bacteria"/>
</dbReference>
<evidence type="ECO:0000256" key="1">
    <source>
        <dbReference type="ARBA" id="ARBA00002284"/>
    </source>
</evidence>
<comment type="similarity">
    <text evidence="5">Belongs to the DHBP synthase family.</text>
</comment>
<dbReference type="SUPFAM" id="SSF55821">
    <property type="entry name" value="YrdC/RibB"/>
    <property type="match status" value="1"/>
</dbReference>
<comment type="catalytic activity">
    <reaction evidence="5">
        <text>D-ribulose 5-phosphate = (2S)-2-hydroxy-3-oxobutyl phosphate + formate + H(+)</text>
        <dbReference type="Rhea" id="RHEA:18457"/>
        <dbReference type="ChEBI" id="CHEBI:15378"/>
        <dbReference type="ChEBI" id="CHEBI:15740"/>
        <dbReference type="ChEBI" id="CHEBI:58121"/>
        <dbReference type="ChEBI" id="CHEBI:58830"/>
        <dbReference type="EC" id="4.1.99.12"/>
    </reaction>
</comment>
<gene>
    <name evidence="6" type="ordered locus">TWT_689</name>
</gene>
<dbReference type="NCBIfam" id="TIGR00506">
    <property type="entry name" value="ribB"/>
    <property type="match status" value="1"/>
</dbReference>
<dbReference type="GeneID" id="67388483"/>
<dbReference type="AlphaFoldDB" id="Q83FM8"/>
<dbReference type="InterPro" id="IPR000422">
    <property type="entry name" value="DHBP_synthase_RibB"/>
</dbReference>
<dbReference type="UniPathway" id="UPA00275">
    <property type="reaction ID" value="UER00399"/>
</dbReference>
<evidence type="ECO:0000256" key="5">
    <source>
        <dbReference type="RuleBase" id="RU003843"/>
    </source>
</evidence>
<comment type="subunit">
    <text evidence="5">Homodimer.</text>
</comment>
<evidence type="ECO:0000256" key="4">
    <source>
        <dbReference type="ARBA" id="ARBA00022723"/>
    </source>
</evidence>
<organism evidence="6 7">
    <name type="scientific">Tropheryma whipplei (strain Twist)</name>
    <name type="common">Whipple's bacillus</name>
    <dbReference type="NCBI Taxonomy" id="203267"/>
    <lineage>
        <taxon>Bacteria</taxon>
        <taxon>Bacillati</taxon>
        <taxon>Actinomycetota</taxon>
        <taxon>Actinomycetes</taxon>
        <taxon>Micrococcales</taxon>
        <taxon>Tropherymataceae</taxon>
        <taxon>Tropheryma</taxon>
    </lineage>
</organism>
<sequence length="215" mass="23847">MRHIPDALNALRAGRPVVVLDDKNRENEADVIMAAQFATQEWVAWIIRHTSGFLCVPLSNQRADKLQLPSMVAANEDRFKTAYTISVDAADAAITTGISAADRSLTIRTLAARDSSAKHLVRPGHILPLRARDGGLLERRGHTEAAIELMRQAQLEPVAVIAELVSDTGELLRGRALDEFIRKNNLVLVEISQIIEYMKMSDLKDISMNLNRDCL</sequence>
<dbReference type="GO" id="GO:0005829">
    <property type="term" value="C:cytosol"/>
    <property type="evidence" value="ECO:0007669"/>
    <property type="project" value="TreeGrafter"/>
</dbReference>
<evidence type="ECO:0000313" key="6">
    <source>
        <dbReference type="EMBL" id="AAO44786.1"/>
    </source>
</evidence>
<name>Q83FM8_TROWT</name>
<protein>
    <recommendedName>
        <fullName evidence="5">3,4-dihydroxy-2-butanone 4-phosphate synthase</fullName>
        <shortName evidence="5">DHBP synthase</shortName>
        <ecNumber evidence="5">4.1.99.12</ecNumber>
    </recommendedName>
</protein>